<evidence type="ECO:0000256" key="1">
    <source>
        <dbReference type="ARBA" id="ARBA00022737"/>
    </source>
</evidence>
<dbReference type="Proteomes" id="UP000541444">
    <property type="component" value="Unassembled WGS sequence"/>
</dbReference>
<comment type="caution">
    <text evidence="4">The sequence shown here is derived from an EMBL/GenBank/DDBJ whole genome shotgun (WGS) entry which is preliminary data.</text>
</comment>
<dbReference type="InterPro" id="IPR032675">
    <property type="entry name" value="LRR_dom_sf"/>
</dbReference>
<evidence type="ECO:0000313" key="5">
    <source>
        <dbReference type="Proteomes" id="UP000541444"/>
    </source>
</evidence>
<dbReference type="InterPro" id="IPR058922">
    <property type="entry name" value="WHD_DRP"/>
</dbReference>
<evidence type="ECO:0000259" key="3">
    <source>
        <dbReference type="Pfam" id="PF23598"/>
    </source>
</evidence>
<accession>A0A7J7LTX8</accession>
<reference evidence="4 5" key="1">
    <citation type="journal article" date="2020" name="IScience">
        <title>Genome Sequencing of the Endangered Kingdonia uniflora (Circaeasteraceae, Ranunculales) Reveals Potential Mechanisms of Evolutionary Specialization.</title>
        <authorList>
            <person name="Sun Y."/>
            <person name="Deng T."/>
            <person name="Zhang A."/>
            <person name="Moore M.J."/>
            <person name="Landis J.B."/>
            <person name="Lin N."/>
            <person name="Zhang H."/>
            <person name="Zhang X."/>
            <person name="Huang J."/>
            <person name="Zhang X."/>
            <person name="Sun H."/>
            <person name="Wang H."/>
        </authorList>
    </citation>
    <scope>NUCLEOTIDE SEQUENCE [LARGE SCALE GENOMIC DNA]</scope>
    <source>
        <strain evidence="4">TB1705</strain>
        <tissue evidence="4">Leaf</tissue>
    </source>
</reference>
<dbReference type="InterPro" id="IPR055414">
    <property type="entry name" value="LRR_R13L4/SHOC2-like"/>
</dbReference>
<evidence type="ECO:0000313" key="4">
    <source>
        <dbReference type="EMBL" id="KAF6146027.1"/>
    </source>
</evidence>
<evidence type="ECO:0000259" key="2">
    <source>
        <dbReference type="Pfam" id="PF23559"/>
    </source>
</evidence>
<dbReference type="Pfam" id="PF23559">
    <property type="entry name" value="WHD_DRP"/>
    <property type="match status" value="1"/>
</dbReference>
<protein>
    <submittedName>
        <fullName evidence="4">Uncharacterized protein</fullName>
    </submittedName>
</protein>
<dbReference type="PANTHER" id="PTHR47186:SF30">
    <property type="entry name" value="EF-HAND DOMAIN-CONTAINING PROTEIN"/>
    <property type="match status" value="1"/>
</dbReference>
<feature type="domain" description="Disease resistance R13L4/SHOC-2-like LRR" evidence="3">
    <location>
        <begin position="120"/>
        <end position="360"/>
    </location>
</feature>
<organism evidence="4 5">
    <name type="scientific">Kingdonia uniflora</name>
    <dbReference type="NCBI Taxonomy" id="39325"/>
    <lineage>
        <taxon>Eukaryota</taxon>
        <taxon>Viridiplantae</taxon>
        <taxon>Streptophyta</taxon>
        <taxon>Embryophyta</taxon>
        <taxon>Tracheophyta</taxon>
        <taxon>Spermatophyta</taxon>
        <taxon>Magnoliopsida</taxon>
        <taxon>Ranunculales</taxon>
        <taxon>Circaeasteraceae</taxon>
        <taxon>Kingdonia</taxon>
    </lineage>
</organism>
<proteinExistence type="predicted"/>
<keyword evidence="5" id="KW-1185">Reference proteome</keyword>
<dbReference type="SUPFAM" id="SSF52058">
    <property type="entry name" value="L domain-like"/>
    <property type="match status" value="1"/>
</dbReference>
<dbReference type="OrthoDB" id="5279713at2759"/>
<keyword evidence="1" id="KW-0677">Repeat</keyword>
<dbReference type="Pfam" id="PF23598">
    <property type="entry name" value="LRR_14"/>
    <property type="match status" value="1"/>
</dbReference>
<dbReference type="EMBL" id="JACGCM010002017">
    <property type="protein sequence ID" value="KAF6146027.1"/>
    <property type="molecule type" value="Genomic_DNA"/>
</dbReference>
<dbReference type="PANTHER" id="PTHR47186">
    <property type="entry name" value="LEUCINE-RICH REPEAT-CONTAINING PROTEIN 57"/>
    <property type="match status" value="1"/>
</dbReference>
<dbReference type="AlphaFoldDB" id="A0A7J7LTX8"/>
<feature type="domain" description="Disease resistance protein winged helix" evidence="2">
    <location>
        <begin position="1"/>
        <end position="54"/>
    </location>
</feature>
<gene>
    <name evidence="4" type="ORF">GIB67_033386</name>
</gene>
<sequence length="367" mass="42169">MSQGFVRSTQTRDMEIIGGEYFDDLASRSFFQDLEIDWYGSVSCKMHDLMHDFANFVANNECSIVESVDTKFDYSKTRHLAFEIMESNDSFIPPPILNAKNLRTFFVWVYPNPRPNLDIKLLHHLTCLRTLDLSCVAIETLPNEVGSLIHLRYLDLSETKLVELPESVCNLRNLQTLKLTSCKNLSRLPEGLRKLVNLRHLELLYTDALECLPKGIEELRCLQTLSMFVMSEEGCQLRELSNLNSLCGSLTITNIRGGGSKESINLKSKEHLCCLGLEFVEYEGKRDDDGSAIELFEPHPNLEELVVWYYGGSKFPNWMEFQSSSIMLRRLQITECRNLEILPPWANLESLQCLSLRGLDSMRHQQQ</sequence>
<name>A0A7J7LTX8_9MAGN</name>
<dbReference type="Gene3D" id="3.80.10.10">
    <property type="entry name" value="Ribonuclease Inhibitor"/>
    <property type="match status" value="1"/>
</dbReference>